<dbReference type="Proteomes" id="UP000039865">
    <property type="component" value="Unassembled WGS sequence"/>
</dbReference>
<reference evidence="5 6" key="1">
    <citation type="submission" date="2014-06" db="EMBL/GenBank/DDBJ databases">
        <authorList>
            <person name="Swart Estienne"/>
        </authorList>
    </citation>
    <scope>NUCLEOTIDE SEQUENCE [LARGE SCALE GENOMIC DNA]</scope>
    <source>
        <strain evidence="5 6">130c</strain>
    </source>
</reference>
<gene>
    <name evidence="5" type="primary">Contig10762.g11515</name>
    <name evidence="5" type="ORF">STYLEM_985</name>
</gene>
<evidence type="ECO:0000313" key="5">
    <source>
        <dbReference type="EMBL" id="CDW72032.1"/>
    </source>
</evidence>
<proteinExistence type="predicted"/>
<name>A0A077ZQ21_STYLE</name>
<dbReference type="GO" id="GO:0003677">
    <property type="term" value="F:DNA binding"/>
    <property type="evidence" value="ECO:0007669"/>
    <property type="project" value="UniProtKB-KW"/>
</dbReference>
<dbReference type="Pfam" id="PF00076">
    <property type="entry name" value="RRM_1"/>
    <property type="match status" value="2"/>
</dbReference>
<dbReference type="InterPro" id="IPR012677">
    <property type="entry name" value="Nucleotide-bd_a/b_plait_sf"/>
</dbReference>
<dbReference type="GO" id="GO:0005737">
    <property type="term" value="C:cytoplasm"/>
    <property type="evidence" value="ECO:0007669"/>
    <property type="project" value="TreeGrafter"/>
</dbReference>
<dbReference type="GO" id="GO:1990904">
    <property type="term" value="C:ribonucleoprotein complex"/>
    <property type="evidence" value="ECO:0007669"/>
    <property type="project" value="TreeGrafter"/>
</dbReference>
<keyword evidence="5" id="KW-0238">DNA-binding</keyword>
<evidence type="ECO:0000256" key="2">
    <source>
        <dbReference type="PROSITE-ProRule" id="PRU00176"/>
    </source>
</evidence>
<organism evidence="5 6">
    <name type="scientific">Stylonychia lemnae</name>
    <name type="common">Ciliate</name>
    <dbReference type="NCBI Taxonomy" id="5949"/>
    <lineage>
        <taxon>Eukaryota</taxon>
        <taxon>Sar</taxon>
        <taxon>Alveolata</taxon>
        <taxon>Ciliophora</taxon>
        <taxon>Intramacronucleata</taxon>
        <taxon>Spirotrichea</taxon>
        <taxon>Stichotrichia</taxon>
        <taxon>Sporadotrichida</taxon>
        <taxon>Oxytrichidae</taxon>
        <taxon>Stylonychinae</taxon>
        <taxon>Stylonychia</taxon>
    </lineage>
</organism>
<protein>
    <submittedName>
        <fullName evidence="5">Single-stranded g-strand telomeric dna-binding protein</fullName>
    </submittedName>
</protein>
<sequence>MEKEQLYNKSLDDLVQEDKRNFKIMSNTGGGGSSSFKRRSNSPKGDYDRGINRKGDAYRRRERSNSNGYKQRSNFGYQSNHQREVGTKVFVSNMSYQTDWRSLKDHMKKIGLVLRADVFEDERGKSRGIGGDAARAVKELHNSSLDGRVIFVREVFRLRTQSQRMSTESVETETVEIEIEICQEIKMLVGDKVRVEVVSLKEIADEDQGNLPYSVNPRQLKEAFQSFGRIADVDIAMDERGKSKGFGTISFYSRRSAEDAIKTMDQAKFNDRTVTVRFDRNY</sequence>
<dbReference type="CDD" id="cd00590">
    <property type="entry name" value="RRM_SF"/>
    <property type="match status" value="1"/>
</dbReference>
<accession>A0A077ZQ21</accession>
<feature type="compositionally biased region" description="Basic and acidic residues" evidence="3">
    <location>
        <begin position="45"/>
        <end position="59"/>
    </location>
</feature>
<feature type="domain" description="RRM" evidence="4">
    <location>
        <begin position="209"/>
        <end position="281"/>
    </location>
</feature>
<dbReference type="GO" id="GO:0003729">
    <property type="term" value="F:mRNA binding"/>
    <property type="evidence" value="ECO:0007669"/>
    <property type="project" value="TreeGrafter"/>
</dbReference>
<dbReference type="OrthoDB" id="295388at2759"/>
<dbReference type="SUPFAM" id="SSF54928">
    <property type="entry name" value="RNA-binding domain, RBD"/>
    <property type="match status" value="2"/>
</dbReference>
<evidence type="ECO:0000259" key="4">
    <source>
        <dbReference type="PROSITE" id="PS50102"/>
    </source>
</evidence>
<evidence type="ECO:0000256" key="1">
    <source>
        <dbReference type="ARBA" id="ARBA00022884"/>
    </source>
</evidence>
<dbReference type="PANTHER" id="PTHR23003">
    <property type="entry name" value="RNA RECOGNITION MOTIF RRM DOMAIN CONTAINING PROTEIN"/>
    <property type="match status" value="1"/>
</dbReference>
<dbReference type="Gene3D" id="3.30.70.330">
    <property type="match status" value="2"/>
</dbReference>
<dbReference type="InterPro" id="IPR050374">
    <property type="entry name" value="RRT5_SRSF_SR"/>
</dbReference>
<dbReference type="PROSITE" id="PS50102">
    <property type="entry name" value="RRM"/>
    <property type="match status" value="1"/>
</dbReference>
<evidence type="ECO:0000313" key="6">
    <source>
        <dbReference type="Proteomes" id="UP000039865"/>
    </source>
</evidence>
<dbReference type="GO" id="GO:0005634">
    <property type="term" value="C:nucleus"/>
    <property type="evidence" value="ECO:0007669"/>
    <property type="project" value="TreeGrafter"/>
</dbReference>
<keyword evidence="1 2" id="KW-0694">RNA-binding</keyword>
<dbReference type="PANTHER" id="PTHR23003:SF3">
    <property type="entry name" value="FI21236P1-RELATED"/>
    <property type="match status" value="1"/>
</dbReference>
<feature type="region of interest" description="Disordered" evidence="3">
    <location>
        <begin position="22"/>
        <end position="78"/>
    </location>
</feature>
<dbReference type="SMART" id="SM00360">
    <property type="entry name" value="RRM"/>
    <property type="match status" value="2"/>
</dbReference>
<feature type="compositionally biased region" description="Polar residues" evidence="3">
    <location>
        <begin position="65"/>
        <end position="78"/>
    </location>
</feature>
<dbReference type="InParanoid" id="A0A077ZQ21"/>
<dbReference type="AlphaFoldDB" id="A0A077ZQ21"/>
<dbReference type="EMBL" id="CCKQ01000939">
    <property type="protein sequence ID" value="CDW72032.1"/>
    <property type="molecule type" value="Genomic_DNA"/>
</dbReference>
<dbReference type="InterPro" id="IPR000504">
    <property type="entry name" value="RRM_dom"/>
</dbReference>
<evidence type="ECO:0000256" key="3">
    <source>
        <dbReference type="SAM" id="MobiDB-lite"/>
    </source>
</evidence>
<dbReference type="InterPro" id="IPR035979">
    <property type="entry name" value="RBD_domain_sf"/>
</dbReference>
<keyword evidence="6" id="KW-1185">Reference proteome</keyword>